<organism evidence="1">
    <name type="scientific">marine metagenome</name>
    <dbReference type="NCBI Taxonomy" id="408172"/>
    <lineage>
        <taxon>unclassified sequences</taxon>
        <taxon>metagenomes</taxon>
        <taxon>ecological metagenomes</taxon>
    </lineage>
</organism>
<reference evidence="1" key="1">
    <citation type="submission" date="2018-05" db="EMBL/GenBank/DDBJ databases">
        <authorList>
            <person name="Lanie J.A."/>
            <person name="Ng W.-L."/>
            <person name="Kazmierczak K.M."/>
            <person name="Andrzejewski T.M."/>
            <person name="Davidsen T.M."/>
            <person name="Wayne K.J."/>
            <person name="Tettelin H."/>
            <person name="Glass J.I."/>
            <person name="Rusch D."/>
            <person name="Podicherti R."/>
            <person name="Tsui H.-C.T."/>
            <person name="Winkler M.E."/>
        </authorList>
    </citation>
    <scope>NUCLEOTIDE SEQUENCE</scope>
</reference>
<sequence length="66" mass="7678">MEFTFFQLRMVHENQFLFSIHNKVFSFGLRPGFLSSGKKIHQGHRLKIMIVFQGIVTHLVVVMSGE</sequence>
<dbReference type="EMBL" id="UINC01177105">
    <property type="protein sequence ID" value="SVD84558.1"/>
    <property type="molecule type" value="Genomic_DNA"/>
</dbReference>
<name>A0A382YPX2_9ZZZZ</name>
<proteinExistence type="predicted"/>
<gene>
    <name evidence="1" type="ORF">METZ01_LOCUS437412</name>
</gene>
<dbReference type="AlphaFoldDB" id="A0A382YPX2"/>
<accession>A0A382YPX2</accession>
<protein>
    <submittedName>
        <fullName evidence="1">Uncharacterized protein</fullName>
    </submittedName>
</protein>
<evidence type="ECO:0000313" key="1">
    <source>
        <dbReference type="EMBL" id="SVD84558.1"/>
    </source>
</evidence>